<feature type="non-terminal residue" evidence="1">
    <location>
        <position position="1"/>
    </location>
</feature>
<sequence length="124" mass="13919">MSTITTQPLAYGLEREKHIEMLFRAFHRRWRSSTDPQELTPAPAPAQVPLYGDLSATFQSAGLEANNHKGEQWITETLPAGLAALRTVSQMHITSIPELRGPQCISRRTYKVATESRQLFLAVE</sequence>
<keyword evidence="2" id="KW-1185">Reference proteome</keyword>
<dbReference type="OrthoDB" id="191150at2759"/>
<proteinExistence type="predicted"/>
<protein>
    <submittedName>
        <fullName evidence="1">Phospholipid scramblase family member 5-like</fullName>
    </submittedName>
</protein>
<comment type="caution">
    <text evidence="1">The sequence shown here is derived from an EMBL/GenBank/DDBJ whole genome shotgun (WGS) entry which is preliminary data.</text>
</comment>
<organism evidence="1 2">
    <name type="scientific">Clarias magur</name>
    <name type="common">Asian catfish</name>
    <name type="synonym">Macropteronotus magur</name>
    <dbReference type="NCBI Taxonomy" id="1594786"/>
    <lineage>
        <taxon>Eukaryota</taxon>
        <taxon>Metazoa</taxon>
        <taxon>Chordata</taxon>
        <taxon>Craniata</taxon>
        <taxon>Vertebrata</taxon>
        <taxon>Euteleostomi</taxon>
        <taxon>Actinopterygii</taxon>
        <taxon>Neopterygii</taxon>
        <taxon>Teleostei</taxon>
        <taxon>Ostariophysi</taxon>
        <taxon>Siluriformes</taxon>
        <taxon>Clariidae</taxon>
        <taxon>Clarias</taxon>
    </lineage>
</organism>
<evidence type="ECO:0000313" key="2">
    <source>
        <dbReference type="Proteomes" id="UP000727407"/>
    </source>
</evidence>
<gene>
    <name evidence="1" type="ORF">DAT39_005775</name>
</gene>
<accession>A0A8J4XFE2</accession>
<name>A0A8J4XFE2_CLAMG</name>
<reference evidence="1" key="1">
    <citation type="submission" date="2020-07" db="EMBL/GenBank/DDBJ databases">
        <title>Clarias magur genome sequencing, assembly and annotation.</title>
        <authorList>
            <person name="Kushwaha B."/>
            <person name="Kumar R."/>
            <person name="Das P."/>
            <person name="Joshi C.G."/>
            <person name="Kumar D."/>
            <person name="Nagpure N.S."/>
            <person name="Pandey M."/>
            <person name="Agarwal S."/>
            <person name="Srivastava S."/>
            <person name="Singh M."/>
            <person name="Sahoo L."/>
            <person name="Jayasankar P."/>
            <person name="Meher P.K."/>
            <person name="Koringa P.G."/>
            <person name="Iquebal M.A."/>
            <person name="Das S.P."/>
            <person name="Bit A."/>
            <person name="Patnaik S."/>
            <person name="Patel N."/>
            <person name="Shah T.M."/>
            <person name="Hinsu A."/>
            <person name="Jena J.K."/>
        </authorList>
    </citation>
    <scope>NUCLEOTIDE SEQUENCE</scope>
    <source>
        <strain evidence="1">CIFAMagur01</strain>
        <tissue evidence="1">Testis</tissue>
    </source>
</reference>
<dbReference type="Proteomes" id="UP000727407">
    <property type="component" value="Unassembled WGS sequence"/>
</dbReference>
<dbReference type="EMBL" id="QNUK01000056">
    <property type="protein sequence ID" value="KAF5904500.1"/>
    <property type="molecule type" value="Genomic_DNA"/>
</dbReference>
<evidence type="ECO:0000313" key="1">
    <source>
        <dbReference type="EMBL" id="KAF5904500.1"/>
    </source>
</evidence>
<dbReference type="AlphaFoldDB" id="A0A8J4XFE2"/>